<dbReference type="Proteomes" id="UP001596333">
    <property type="component" value="Unassembled WGS sequence"/>
</dbReference>
<dbReference type="AlphaFoldDB" id="A0ABD5US92"/>
<evidence type="ECO:0000256" key="1">
    <source>
        <dbReference type="ARBA" id="ARBA00006007"/>
    </source>
</evidence>
<dbReference type="Gene3D" id="3.20.20.70">
    <property type="entry name" value="Aldolase class I"/>
    <property type="match status" value="1"/>
</dbReference>
<dbReference type="SUPFAM" id="SSF51366">
    <property type="entry name" value="Ribulose-phoshate binding barrel"/>
    <property type="match status" value="1"/>
</dbReference>
<evidence type="ECO:0000313" key="2">
    <source>
        <dbReference type="EMBL" id="MFC6890638.1"/>
    </source>
</evidence>
<dbReference type="EMBL" id="JBHSXI010000023">
    <property type="protein sequence ID" value="MFC6890638.1"/>
    <property type="molecule type" value="Genomic_DNA"/>
</dbReference>
<dbReference type="InterPro" id="IPR013785">
    <property type="entry name" value="Aldolase_TIM"/>
</dbReference>
<evidence type="ECO:0000313" key="3">
    <source>
        <dbReference type="Proteomes" id="UP001596333"/>
    </source>
</evidence>
<comment type="similarity">
    <text evidence="1">Belongs to the BtpA family.</text>
</comment>
<gene>
    <name evidence="2" type="ORF">ACFQEY_16745</name>
</gene>
<sequence>MDFETTFGTNAPVIGMVHLPPLPGAPKAPDDATVAMREAVRRAEIDASALDRGGVDGIMIENFGDAPFYPDDAPKHVVAAVARAATAVAAETDLPLGINVLRNDAEAAVSVAAAVDADYVRVNVHTGARVTDQGIVQGKAHETLRLRERLGADLGVFADTDVKHSAPLTAEGHTAESFADTAERGLADAVIASGRGTGKAITAESLQAVVDERDAHGLDTPVLVGSGVRTDTVGDALEIADGVIVGTALKENGETTARVDDDRVADLVARADQVR</sequence>
<dbReference type="NCBIfam" id="TIGR00259">
    <property type="entry name" value="thylakoid_BtpA"/>
    <property type="match status" value="1"/>
</dbReference>
<keyword evidence="3" id="KW-1185">Reference proteome</keyword>
<dbReference type="RefSeq" id="WP_379770810.1">
    <property type="nucleotide sequence ID" value="NZ_JBHSXI010000023.1"/>
</dbReference>
<reference evidence="2 3" key="1">
    <citation type="journal article" date="2019" name="Int. J. Syst. Evol. Microbiol.">
        <title>The Global Catalogue of Microorganisms (GCM) 10K type strain sequencing project: providing services to taxonomists for standard genome sequencing and annotation.</title>
        <authorList>
            <consortium name="The Broad Institute Genomics Platform"/>
            <consortium name="The Broad Institute Genome Sequencing Center for Infectious Disease"/>
            <person name="Wu L."/>
            <person name="Ma J."/>
        </authorList>
    </citation>
    <scope>NUCLEOTIDE SEQUENCE [LARGE SCALE GENOMIC DNA]</scope>
    <source>
        <strain evidence="2 3">Y73</strain>
    </source>
</reference>
<dbReference type="Pfam" id="PF03437">
    <property type="entry name" value="BtpA"/>
    <property type="match status" value="1"/>
</dbReference>
<protein>
    <submittedName>
        <fullName evidence="2">BtpA/SgcQ family protein</fullName>
    </submittedName>
</protein>
<dbReference type="InterPro" id="IPR011060">
    <property type="entry name" value="RibuloseP-bd_barrel"/>
</dbReference>
<comment type="caution">
    <text evidence="2">The sequence shown here is derived from an EMBL/GenBank/DDBJ whole genome shotgun (WGS) entry which is preliminary data.</text>
</comment>
<organism evidence="2 3">
    <name type="scientific">Halorubrum trueperi</name>
    <dbReference type="NCBI Taxonomy" id="2004704"/>
    <lineage>
        <taxon>Archaea</taxon>
        <taxon>Methanobacteriati</taxon>
        <taxon>Methanobacteriota</taxon>
        <taxon>Stenosarchaea group</taxon>
        <taxon>Halobacteria</taxon>
        <taxon>Halobacteriales</taxon>
        <taxon>Haloferacaceae</taxon>
        <taxon>Halorubrum</taxon>
    </lineage>
</organism>
<dbReference type="PIRSF" id="PIRSF005956">
    <property type="entry name" value="BtpA"/>
    <property type="match status" value="1"/>
</dbReference>
<dbReference type="PANTHER" id="PTHR21381">
    <property type="entry name" value="ZGC:162297"/>
    <property type="match status" value="1"/>
</dbReference>
<name>A0ABD5US92_9EURY</name>
<dbReference type="PANTHER" id="PTHR21381:SF3">
    <property type="entry name" value="SGC REGION PROTEIN SGCQ-RELATED"/>
    <property type="match status" value="1"/>
</dbReference>
<dbReference type="InterPro" id="IPR005137">
    <property type="entry name" value="BtpA"/>
</dbReference>
<proteinExistence type="inferred from homology"/>
<accession>A0ABD5US92</accession>